<organism evidence="2 3">
    <name type="scientific">Desulfofundulus salinus</name>
    <dbReference type="NCBI Taxonomy" id="2419843"/>
    <lineage>
        <taxon>Bacteria</taxon>
        <taxon>Bacillati</taxon>
        <taxon>Bacillota</taxon>
        <taxon>Clostridia</taxon>
        <taxon>Eubacteriales</taxon>
        <taxon>Peptococcaceae</taxon>
        <taxon>Desulfofundulus</taxon>
    </lineage>
</organism>
<gene>
    <name evidence="2" type="ORF">D7024_04275</name>
</gene>
<dbReference type="Gene3D" id="1.20.58.1000">
    <property type="entry name" value="Metal-sensitive repressor, helix protomer"/>
    <property type="match status" value="1"/>
</dbReference>
<dbReference type="InterPro" id="IPR003735">
    <property type="entry name" value="Metal_Tscrpt_repr"/>
</dbReference>
<sequence length="98" mass="11288">MREVSDQDLAYVERNKEDLLSRLKKIEGQIRGIQKMIEEDRYCVDILLQISATRAALQKVALSLLRSHTRGCVAQAIRQNRGDEAIDELMQVLDQFTK</sequence>
<feature type="coiled-coil region" evidence="1">
    <location>
        <begin position="9"/>
        <end position="36"/>
    </location>
</feature>
<dbReference type="PANTHER" id="PTHR33677:SF3">
    <property type="entry name" value="COPPER-SENSING TRANSCRIPTIONAL REPRESSOR RICR"/>
    <property type="match status" value="1"/>
</dbReference>
<dbReference type="EMBL" id="RBWE01000001">
    <property type="protein sequence ID" value="RKO66233.1"/>
    <property type="molecule type" value="Genomic_DNA"/>
</dbReference>
<evidence type="ECO:0000256" key="1">
    <source>
        <dbReference type="SAM" id="Coils"/>
    </source>
</evidence>
<dbReference type="OrthoDB" id="9811244at2"/>
<keyword evidence="3" id="KW-1185">Reference proteome</keyword>
<keyword evidence="1" id="KW-0175">Coiled coil</keyword>
<protein>
    <submittedName>
        <fullName evidence="2">Transcriptional regulator</fullName>
    </submittedName>
</protein>
<evidence type="ECO:0000313" key="2">
    <source>
        <dbReference type="EMBL" id="RKO66233.1"/>
    </source>
</evidence>
<proteinExistence type="predicted"/>
<dbReference type="PANTHER" id="PTHR33677">
    <property type="entry name" value="TRANSCRIPTIONAL REPRESSOR FRMR-RELATED"/>
    <property type="match status" value="1"/>
</dbReference>
<dbReference type="GO" id="GO:0045892">
    <property type="term" value="P:negative regulation of DNA-templated transcription"/>
    <property type="evidence" value="ECO:0007669"/>
    <property type="project" value="UniProtKB-ARBA"/>
</dbReference>
<dbReference type="InterPro" id="IPR038390">
    <property type="entry name" value="Metal_Tscrpt_repr_sf"/>
</dbReference>
<dbReference type="GO" id="GO:0046872">
    <property type="term" value="F:metal ion binding"/>
    <property type="evidence" value="ECO:0007669"/>
    <property type="project" value="InterPro"/>
</dbReference>
<reference evidence="2 3" key="1">
    <citation type="submission" date="2018-10" db="EMBL/GenBank/DDBJ databases">
        <authorList>
            <person name="Grouzdev D.S."/>
            <person name="Krutkina M.S."/>
            <person name="Tourova T.P."/>
            <person name="Nazina T.N."/>
        </authorList>
    </citation>
    <scope>NUCLEOTIDE SEQUENCE [LARGE SCALE GENOMIC DNA]</scope>
    <source>
        <strain evidence="2 3">435</strain>
    </source>
</reference>
<dbReference type="CDD" id="cd10148">
    <property type="entry name" value="CsoR-like_DUF156"/>
    <property type="match status" value="1"/>
</dbReference>
<accession>A0A494WTV9</accession>
<comment type="caution">
    <text evidence="2">The sequence shown here is derived from an EMBL/GenBank/DDBJ whole genome shotgun (WGS) entry which is preliminary data.</text>
</comment>
<dbReference type="AlphaFoldDB" id="A0A494WTV9"/>
<name>A0A494WTV9_9FIRM</name>
<dbReference type="GO" id="GO:0003677">
    <property type="term" value="F:DNA binding"/>
    <property type="evidence" value="ECO:0007669"/>
    <property type="project" value="InterPro"/>
</dbReference>
<evidence type="ECO:0000313" key="3">
    <source>
        <dbReference type="Proteomes" id="UP000271256"/>
    </source>
</evidence>
<dbReference type="Proteomes" id="UP000271256">
    <property type="component" value="Unassembled WGS sequence"/>
</dbReference>
<dbReference type="Pfam" id="PF02583">
    <property type="entry name" value="Trns_repr_metal"/>
    <property type="match status" value="1"/>
</dbReference>